<protein>
    <submittedName>
        <fullName evidence="3">Uncharacterized protein</fullName>
    </submittedName>
</protein>
<gene>
    <name evidence="3" type="ORF">TSAR_003311</name>
</gene>
<evidence type="ECO:0000313" key="3">
    <source>
        <dbReference type="EMBL" id="OXU25811.1"/>
    </source>
</evidence>
<comment type="caution">
    <text evidence="3">The sequence shown here is derived from an EMBL/GenBank/DDBJ whole genome shotgun (WGS) entry which is preliminary data.</text>
</comment>
<name>A0A232F4V2_9HYME</name>
<keyword evidence="1" id="KW-0812">Transmembrane</keyword>
<keyword evidence="2" id="KW-0732">Signal</keyword>
<sequence>MALRLLRCLLAVNIGVLIIVVNDCARASEVDVRPTKMWRFLGNNDEAVLQRFRENIDEFSVGRIKCLRYCIQSRSITDESPHVLHLIWKLGMKHTSEMGSAAISDRDFTPEILQGKSIKSDDSWNLRSKCTFSIVIGCELSRGLEDNVSKVEKNFIKSLQPNLEDSDDNGSSTLNFVSEKLVDKSGLTNATEIEFSVQPDQAEISAIILGNVSKIDLKMPIGNDASLGSTTRTTPPRLTLATSRMPVGLRLNVLNPPPGGWRLGVDGGEGYRLIVTSALVPAFFEGKDSLDRLVDDGMRVAALEAEDPQTMHKDAGISSRQIRVLNENREQLDVFNDPESNREFSDSMIADGQSLVGQVEPKSFRFPEVKNDVDMMDTSTNFTSRMNTDLIEDRMIDRGSLELDDLTRSNSNELPIKKHLMVDLNPSTNLIANPGTIHQVTFDITNNHILMIKHYFVPKSSFFRIVSVRPLSDYILIPPGQTISVRVDIQVPPTVSESVLNTVSLQVQGIETLEKTANIYVRSAGSRVFDDVRPTIYYYFNNNCAGRTNAEKCLKSYWSVDITIQDSESGLKSVTSTPRGAYPRSQYVSGTSSPVYFYYSNNCCSRVVEITATDVSGNVYSRRIDVGEWYNLTEGEIAAVVIGVLFIILLIILIVISILYCTNRRSSHDLPYSQRYGSRSAPRSSD</sequence>
<dbReference type="AlphaFoldDB" id="A0A232F4V2"/>
<reference evidence="3 4" key="1">
    <citation type="journal article" date="2017" name="Curr. Biol.">
        <title>The Evolution of Venom by Co-option of Single-Copy Genes.</title>
        <authorList>
            <person name="Martinson E.O."/>
            <person name="Mrinalini"/>
            <person name="Kelkar Y.D."/>
            <person name="Chang C.H."/>
            <person name="Werren J.H."/>
        </authorList>
    </citation>
    <scope>NUCLEOTIDE SEQUENCE [LARGE SCALE GENOMIC DNA]</scope>
    <source>
        <strain evidence="3 4">Alberta</strain>
        <tissue evidence="3">Whole body</tissue>
    </source>
</reference>
<dbReference type="STRING" id="543379.A0A232F4V2"/>
<feature type="transmembrane region" description="Helical" evidence="1">
    <location>
        <begin position="637"/>
        <end position="661"/>
    </location>
</feature>
<keyword evidence="4" id="KW-1185">Reference proteome</keyword>
<feature type="chain" id="PRO_5012263223" evidence="2">
    <location>
        <begin position="28"/>
        <end position="686"/>
    </location>
</feature>
<evidence type="ECO:0000256" key="2">
    <source>
        <dbReference type="SAM" id="SignalP"/>
    </source>
</evidence>
<dbReference type="Proteomes" id="UP000215335">
    <property type="component" value="Unassembled WGS sequence"/>
</dbReference>
<keyword evidence="1" id="KW-1133">Transmembrane helix</keyword>
<feature type="signal peptide" evidence="2">
    <location>
        <begin position="1"/>
        <end position="27"/>
    </location>
</feature>
<keyword evidence="1" id="KW-0472">Membrane</keyword>
<dbReference type="OrthoDB" id="6610237at2759"/>
<evidence type="ECO:0000313" key="4">
    <source>
        <dbReference type="Proteomes" id="UP000215335"/>
    </source>
</evidence>
<dbReference type="EMBL" id="NNAY01000940">
    <property type="protein sequence ID" value="OXU25811.1"/>
    <property type="molecule type" value="Genomic_DNA"/>
</dbReference>
<proteinExistence type="predicted"/>
<evidence type="ECO:0000256" key="1">
    <source>
        <dbReference type="SAM" id="Phobius"/>
    </source>
</evidence>
<organism evidence="3 4">
    <name type="scientific">Trichomalopsis sarcophagae</name>
    <dbReference type="NCBI Taxonomy" id="543379"/>
    <lineage>
        <taxon>Eukaryota</taxon>
        <taxon>Metazoa</taxon>
        <taxon>Ecdysozoa</taxon>
        <taxon>Arthropoda</taxon>
        <taxon>Hexapoda</taxon>
        <taxon>Insecta</taxon>
        <taxon>Pterygota</taxon>
        <taxon>Neoptera</taxon>
        <taxon>Endopterygota</taxon>
        <taxon>Hymenoptera</taxon>
        <taxon>Apocrita</taxon>
        <taxon>Proctotrupomorpha</taxon>
        <taxon>Chalcidoidea</taxon>
        <taxon>Pteromalidae</taxon>
        <taxon>Pteromalinae</taxon>
        <taxon>Trichomalopsis</taxon>
    </lineage>
</organism>
<accession>A0A232F4V2</accession>